<feature type="signal peptide" evidence="1">
    <location>
        <begin position="1"/>
        <end position="18"/>
    </location>
</feature>
<dbReference type="EMBL" id="JBBMRA010000004">
    <property type="protein sequence ID" value="MEM5535993.1"/>
    <property type="molecule type" value="Genomic_DNA"/>
</dbReference>
<name>A0ABU9TQK4_9GAMM</name>
<evidence type="ECO:0000256" key="1">
    <source>
        <dbReference type="SAM" id="SignalP"/>
    </source>
</evidence>
<keyword evidence="3" id="KW-1185">Reference proteome</keyword>
<accession>A0ABU9TQK4</accession>
<evidence type="ECO:0000313" key="2">
    <source>
        <dbReference type="EMBL" id="MEM5535993.1"/>
    </source>
</evidence>
<organism evidence="2 3">
    <name type="scientific">Neptuniibacter pectenicola</name>
    <dbReference type="NCBI Taxonomy" id="1806669"/>
    <lineage>
        <taxon>Bacteria</taxon>
        <taxon>Pseudomonadati</taxon>
        <taxon>Pseudomonadota</taxon>
        <taxon>Gammaproteobacteria</taxon>
        <taxon>Oceanospirillales</taxon>
        <taxon>Oceanospirillaceae</taxon>
        <taxon>Neptuniibacter</taxon>
    </lineage>
</organism>
<reference evidence="2 3" key="1">
    <citation type="submission" date="2024-03" db="EMBL/GenBank/DDBJ databases">
        <title>Community enrichment and isolation of bacterial strains for fucoidan degradation.</title>
        <authorList>
            <person name="Sichert A."/>
        </authorList>
    </citation>
    <scope>NUCLEOTIDE SEQUENCE [LARGE SCALE GENOMIC DNA]</scope>
    <source>
        <strain evidence="2 3">AS76</strain>
    </source>
</reference>
<dbReference type="Proteomes" id="UP001449225">
    <property type="component" value="Unassembled WGS sequence"/>
</dbReference>
<feature type="chain" id="PRO_5045177401" evidence="1">
    <location>
        <begin position="19"/>
        <end position="140"/>
    </location>
</feature>
<comment type="caution">
    <text evidence="2">The sequence shown here is derived from an EMBL/GenBank/DDBJ whole genome shotgun (WGS) entry which is preliminary data.</text>
</comment>
<sequence length="140" mass="16316">MRKIIGILFFLLALPVYAVNDAELEKCREYTDPSVRGKCVQMYKRTDTRAASASCKKNLECWSQRYREQAEKYCGIAFERRAASSRLWAQHWDGQDFDQVRWLDRGKGVMVYFERESNVVLQCIFFPHAPARVRVSLAAP</sequence>
<proteinExistence type="predicted"/>
<dbReference type="RefSeq" id="WP_156473490.1">
    <property type="nucleotide sequence ID" value="NZ_CAXBCE010000009.1"/>
</dbReference>
<protein>
    <submittedName>
        <fullName evidence="2">Uncharacterized protein</fullName>
    </submittedName>
</protein>
<evidence type="ECO:0000313" key="3">
    <source>
        <dbReference type="Proteomes" id="UP001449225"/>
    </source>
</evidence>
<gene>
    <name evidence="2" type="ORF">WNY58_06270</name>
</gene>
<keyword evidence="1" id="KW-0732">Signal</keyword>